<feature type="compositionally biased region" description="Basic and acidic residues" evidence="1">
    <location>
        <begin position="266"/>
        <end position="298"/>
    </location>
</feature>
<keyword evidence="2" id="KW-0472">Membrane</keyword>
<feature type="region of interest" description="Disordered" evidence="1">
    <location>
        <begin position="514"/>
        <end position="533"/>
    </location>
</feature>
<keyword evidence="2" id="KW-0812">Transmembrane</keyword>
<feature type="transmembrane region" description="Helical" evidence="2">
    <location>
        <begin position="84"/>
        <end position="107"/>
    </location>
</feature>
<reference evidence="3 4" key="1">
    <citation type="submission" date="2020-08" db="EMBL/GenBank/DDBJ databases">
        <title>Plant Genome Project.</title>
        <authorList>
            <person name="Zhang R.-G."/>
        </authorList>
    </citation>
    <scope>NUCLEOTIDE SEQUENCE [LARGE SCALE GENOMIC DNA]</scope>
    <source>
        <tissue evidence="3">Rhizome</tissue>
    </source>
</reference>
<sequence length="762" mass="86106">MVSYLDCIIPRSFVSISIRVLALLVPDCTAQASSPSRSLASSRSRSDCGSDAGTSSQPEISSLHQFRGGCERWQLRFEITSPRIACLSVLVLILVWYKALVPLLNYLQACRAAREHERQRTLAIEMQTLLKTAIRCCRNCHTPYRDQNPTGVRFKCSYCGQFSKRPILDLPRSVRSSTFSKLMRNFGWIWSQDQEALRNINRGCSTVAKFSSFLFFFPSNLIFYLFVHMRWFCKVAFKHSSTEDDSDTDHRRVFYKRGDGGNLHESGWEKTRRKAEEKRQAKLEKEMLEEEERKQREEVARMVDERRKMRDEKLKAEGETTKGSIADVERNSYKQAKQAEKRRKDRRNVRDRGSGKSNSDVEDLEKMASSMNERKHGFYNKNHNERHNVVRNTAVISKPLALETSLGNKVIPGKTRYSSHITSNCPSRGFGGSILFGRNTQNPTGAVKKSIKPVTIFMNHTLKNVRNSQVAEAASVNIPSSGDNKILKSNLHQPMNSYVQPRQAILMKPWHQLFTNPDTTNHPDSATPTSQNNNSQIEAQVTGLNNQKLLPDNFCDSQTNFTQPFSLTSMTSSNVLFSSSSPKSLSDESLFSSIKDSTPSVISEEPEIFEDPCYVPDMISLLGPVSEELDNFPLDTGSDFLCNDKVVESQALMYPSAPGIISKPSPIECPISRLQNSEEKQTTFGQVSCNLKSQDLHTTNVDGSQGTWQMWEPPLDQNMGLLGGSSRWLSTIGHQHSQQEEVLNLFSNNSLVSQSIREALQF</sequence>
<dbReference type="AlphaFoldDB" id="A0A8J5IDZ4"/>
<proteinExistence type="predicted"/>
<organism evidence="3 4">
    <name type="scientific">Zingiber officinale</name>
    <name type="common">Ginger</name>
    <name type="synonym">Amomum zingiber</name>
    <dbReference type="NCBI Taxonomy" id="94328"/>
    <lineage>
        <taxon>Eukaryota</taxon>
        <taxon>Viridiplantae</taxon>
        <taxon>Streptophyta</taxon>
        <taxon>Embryophyta</taxon>
        <taxon>Tracheophyta</taxon>
        <taxon>Spermatophyta</taxon>
        <taxon>Magnoliopsida</taxon>
        <taxon>Liliopsida</taxon>
        <taxon>Zingiberales</taxon>
        <taxon>Zingiberaceae</taxon>
        <taxon>Zingiber</taxon>
    </lineage>
</organism>
<feature type="region of interest" description="Disordered" evidence="1">
    <location>
        <begin position="32"/>
        <end position="60"/>
    </location>
</feature>
<name>A0A8J5IDZ4_ZINOF</name>
<evidence type="ECO:0000313" key="4">
    <source>
        <dbReference type="Proteomes" id="UP000734854"/>
    </source>
</evidence>
<evidence type="ECO:0000313" key="3">
    <source>
        <dbReference type="EMBL" id="KAG6533266.1"/>
    </source>
</evidence>
<feature type="region of interest" description="Disordered" evidence="1">
    <location>
        <begin position="310"/>
        <end position="367"/>
    </location>
</feature>
<feature type="compositionally biased region" description="Low complexity" evidence="1">
    <location>
        <begin position="32"/>
        <end position="43"/>
    </location>
</feature>
<dbReference type="EMBL" id="JACMSC010000002">
    <property type="protein sequence ID" value="KAG6533266.1"/>
    <property type="molecule type" value="Genomic_DNA"/>
</dbReference>
<comment type="caution">
    <text evidence="3">The sequence shown here is derived from an EMBL/GenBank/DDBJ whole genome shotgun (WGS) entry which is preliminary data.</text>
</comment>
<dbReference type="Proteomes" id="UP000734854">
    <property type="component" value="Unassembled WGS sequence"/>
</dbReference>
<feature type="region of interest" description="Disordered" evidence="1">
    <location>
        <begin position="265"/>
        <end position="298"/>
    </location>
</feature>
<protein>
    <submittedName>
        <fullName evidence="3">Uncharacterized protein</fullName>
    </submittedName>
</protein>
<evidence type="ECO:0000256" key="2">
    <source>
        <dbReference type="SAM" id="Phobius"/>
    </source>
</evidence>
<evidence type="ECO:0000256" key="1">
    <source>
        <dbReference type="SAM" id="MobiDB-lite"/>
    </source>
</evidence>
<accession>A0A8J5IDZ4</accession>
<keyword evidence="2" id="KW-1133">Transmembrane helix</keyword>
<feature type="compositionally biased region" description="Basic and acidic residues" evidence="1">
    <location>
        <begin position="310"/>
        <end position="320"/>
    </location>
</feature>
<gene>
    <name evidence="3" type="ORF">ZIOFF_007132</name>
</gene>
<keyword evidence="4" id="KW-1185">Reference proteome</keyword>